<organism evidence="1 2">
    <name type="scientific">Daedalea quercina L-15889</name>
    <dbReference type="NCBI Taxonomy" id="1314783"/>
    <lineage>
        <taxon>Eukaryota</taxon>
        <taxon>Fungi</taxon>
        <taxon>Dikarya</taxon>
        <taxon>Basidiomycota</taxon>
        <taxon>Agaricomycotina</taxon>
        <taxon>Agaricomycetes</taxon>
        <taxon>Polyporales</taxon>
        <taxon>Fomitopsis</taxon>
    </lineage>
</organism>
<dbReference type="AlphaFoldDB" id="A0A165Q8G4"/>
<keyword evidence="2" id="KW-1185">Reference proteome</keyword>
<dbReference type="OrthoDB" id="2812194at2759"/>
<dbReference type="Proteomes" id="UP000076727">
    <property type="component" value="Unassembled WGS sequence"/>
</dbReference>
<gene>
    <name evidence="1" type="ORF">DAEQUDRAFT_279559</name>
</gene>
<evidence type="ECO:0000313" key="2">
    <source>
        <dbReference type="Proteomes" id="UP000076727"/>
    </source>
</evidence>
<sequence length="194" mass="22031">MGQLSTTHAVLQMDFSSYSSAVLWSLQFRHYTITPFAPLFRRIPPGSQSGDALLRAAYGALYILGQLHVEASSAKPFPHRAIECYGNRPLVPFPVLVPQAVNPDLIARYDLIRMLWQFQSYPIILADKGLMEMSQSLLDRFVAISMPDRPLTCKVPPGRTQRRRASFSAVQEVRAKPRPSYRQPCHCDRRLFVL</sequence>
<dbReference type="EMBL" id="KV429060">
    <property type="protein sequence ID" value="KZT69148.1"/>
    <property type="molecule type" value="Genomic_DNA"/>
</dbReference>
<name>A0A165Q8G4_9APHY</name>
<proteinExistence type="predicted"/>
<evidence type="ECO:0000313" key="1">
    <source>
        <dbReference type="EMBL" id="KZT69148.1"/>
    </source>
</evidence>
<reference evidence="1 2" key="1">
    <citation type="journal article" date="2016" name="Mol. Biol. Evol.">
        <title>Comparative Genomics of Early-Diverging Mushroom-Forming Fungi Provides Insights into the Origins of Lignocellulose Decay Capabilities.</title>
        <authorList>
            <person name="Nagy L.G."/>
            <person name="Riley R."/>
            <person name="Tritt A."/>
            <person name="Adam C."/>
            <person name="Daum C."/>
            <person name="Floudas D."/>
            <person name="Sun H."/>
            <person name="Yadav J.S."/>
            <person name="Pangilinan J."/>
            <person name="Larsson K.H."/>
            <person name="Matsuura K."/>
            <person name="Barry K."/>
            <person name="Labutti K."/>
            <person name="Kuo R."/>
            <person name="Ohm R.A."/>
            <person name="Bhattacharya S.S."/>
            <person name="Shirouzu T."/>
            <person name="Yoshinaga Y."/>
            <person name="Martin F.M."/>
            <person name="Grigoriev I.V."/>
            <person name="Hibbett D.S."/>
        </authorList>
    </citation>
    <scope>NUCLEOTIDE SEQUENCE [LARGE SCALE GENOMIC DNA]</scope>
    <source>
        <strain evidence="1 2">L-15889</strain>
    </source>
</reference>
<protein>
    <submittedName>
        <fullName evidence="1">Uncharacterized protein</fullName>
    </submittedName>
</protein>
<accession>A0A165Q8G4</accession>